<comment type="similarity">
    <text evidence="1">Belongs to the sigma-70 factor family. ECF subfamily.</text>
</comment>
<dbReference type="Pfam" id="PF04542">
    <property type="entry name" value="Sigma70_r2"/>
    <property type="match status" value="1"/>
</dbReference>
<evidence type="ECO:0000256" key="3">
    <source>
        <dbReference type="ARBA" id="ARBA00023082"/>
    </source>
</evidence>
<dbReference type="SUPFAM" id="SSF88659">
    <property type="entry name" value="Sigma3 and sigma4 domains of RNA polymerase sigma factors"/>
    <property type="match status" value="1"/>
</dbReference>
<feature type="domain" description="RNA polymerase sigma factor 70 region 4 type 2" evidence="7">
    <location>
        <begin position="102"/>
        <end position="153"/>
    </location>
</feature>
<reference evidence="9" key="1">
    <citation type="journal article" date="2019" name="Int. J. Syst. Evol. Microbiol.">
        <title>The Global Catalogue of Microorganisms (GCM) 10K type strain sequencing project: providing services to taxonomists for standard genome sequencing and annotation.</title>
        <authorList>
            <consortium name="The Broad Institute Genomics Platform"/>
            <consortium name="The Broad Institute Genome Sequencing Center for Infectious Disease"/>
            <person name="Wu L."/>
            <person name="Ma J."/>
        </authorList>
    </citation>
    <scope>NUCLEOTIDE SEQUENCE [LARGE SCALE GENOMIC DNA]</scope>
    <source>
        <strain evidence="9">JCM 17459</strain>
    </source>
</reference>
<comment type="caution">
    <text evidence="8">The sequence shown here is derived from an EMBL/GenBank/DDBJ whole genome shotgun (WGS) entry which is preliminary data.</text>
</comment>
<evidence type="ECO:0000256" key="2">
    <source>
        <dbReference type="ARBA" id="ARBA00023015"/>
    </source>
</evidence>
<dbReference type="InterPro" id="IPR039425">
    <property type="entry name" value="RNA_pol_sigma-70-like"/>
</dbReference>
<dbReference type="EMBL" id="BAABBA010000001">
    <property type="protein sequence ID" value="GAA4285864.1"/>
    <property type="molecule type" value="Genomic_DNA"/>
</dbReference>
<dbReference type="PANTHER" id="PTHR43133:SF52">
    <property type="entry name" value="ECF RNA POLYMERASE SIGMA FACTOR SIGL"/>
    <property type="match status" value="1"/>
</dbReference>
<dbReference type="InterPro" id="IPR036388">
    <property type="entry name" value="WH-like_DNA-bd_sf"/>
</dbReference>
<evidence type="ECO:0000259" key="7">
    <source>
        <dbReference type="Pfam" id="PF08281"/>
    </source>
</evidence>
<accession>A0ABP8EPE8</accession>
<dbReference type="RefSeq" id="WP_345036667.1">
    <property type="nucleotide sequence ID" value="NZ_BAABBA010000001.1"/>
</dbReference>
<evidence type="ECO:0000256" key="1">
    <source>
        <dbReference type="ARBA" id="ARBA00010641"/>
    </source>
</evidence>
<dbReference type="InterPro" id="IPR013324">
    <property type="entry name" value="RNA_pol_sigma_r3/r4-like"/>
</dbReference>
<keyword evidence="3" id="KW-0731">Sigma factor</keyword>
<evidence type="ECO:0000256" key="5">
    <source>
        <dbReference type="ARBA" id="ARBA00023163"/>
    </source>
</evidence>
<name>A0ABP8EPE8_9MICO</name>
<keyword evidence="4" id="KW-0238">DNA-binding</keyword>
<dbReference type="InterPro" id="IPR013249">
    <property type="entry name" value="RNA_pol_sigma70_r4_t2"/>
</dbReference>
<proteinExistence type="inferred from homology"/>
<evidence type="ECO:0000256" key="4">
    <source>
        <dbReference type="ARBA" id="ARBA00023125"/>
    </source>
</evidence>
<dbReference type="Gene3D" id="1.10.1740.10">
    <property type="match status" value="1"/>
</dbReference>
<feature type="domain" description="RNA polymerase sigma-70 region 2" evidence="6">
    <location>
        <begin position="12"/>
        <end position="78"/>
    </location>
</feature>
<gene>
    <name evidence="8" type="ORF">GCM10022262_02230</name>
</gene>
<keyword evidence="9" id="KW-1185">Reference proteome</keyword>
<dbReference type="InterPro" id="IPR014284">
    <property type="entry name" value="RNA_pol_sigma-70_dom"/>
</dbReference>
<dbReference type="Pfam" id="PF08281">
    <property type="entry name" value="Sigma70_r4_2"/>
    <property type="match status" value="1"/>
</dbReference>
<dbReference type="InterPro" id="IPR013325">
    <property type="entry name" value="RNA_pol_sigma_r2"/>
</dbReference>
<organism evidence="8 9">
    <name type="scientific">Georgenia daeguensis</name>
    <dbReference type="NCBI Taxonomy" id="908355"/>
    <lineage>
        <taxon>Bacteria</taxon>
        <taxon>Bacillati</taxon>
        <taxon>Actinomycetota</taxon>
        <taxon>Actinomycetes</taxon>
        <taxon>Micrococcales</taxon>
        <taxon>Bogoriellaceae</taxon>
        <taxon>Georgenia</taxon>
    </lineage>
</organism>
<evidence type="ECO:0000313" key="8">
    <source>
        <dbReference type="EMBL" id="GAA4285864.1"/>
    </source>
</evidence>
<protein>
    <recommendedName>
        <fullName evidence="10">Sigma-70 family RNA polymerase sigma factor</fullName>
    </recommendedName>
</protein>
<dbReference type="NCBIfam" id="TIGR02937">
    <property type="entry name" value="sigma70-ECF"/>
    <property type="match status" value="1"/>
</dbReference>
<dbReference type="Gene3D" id="1.10.10.10">
    <property type="entry name" value="Winged helix-like DNA-binding domain superfamily/Winged helix DNA-binding domain"/>
    <property type="match status" value="1"/>
</dbReference>
<keyword evidence="5" id="KW-0804">Transcription</keyword>
<evidence type="ECO:0008006" key="10">
    <source>
        <dbReference type="Google" id="ProtNLM"/>
    </source>
</evidence>
<dbReference type="InterPro" id="IPR007627">
    <property type="entry name" value="RNA_pol_sigma70_r2"/>
</dbReference>
<evidence type="ECO:0000259" key="6">
    <source>
        <dbReference type="Pfam" id="PF04542"/>
    </source>
</evidence>
<evidence type="ECO:0000313" key="9">
    <source>
        <dbReference type="Proteomes" id="UP001499841"/>
    </source>
</evidence>
<sequence length="173" mass="19374">MPIDHDTAVEALYRQHAATVHRYVYRRLLDDGAAHELTNDVFRIAWQRLGKGREVDLPWLVGTAKNLVLNEVRARGRRERLRTRLRDTAVVDDAHVPSAVRDSVMAVLARMRDQDREILMLAYWDGFLGADLAAVLGCPAATAASRLFRARKAFARLAPPELAGPEIVLGGQR</sequence>
<keyword evidence="2" id="KW-0805">Transcription regulation</keyword>
<dbReference type="SUPFAM" id="SSF88946">
    <property type="entry name" value="Sigma2 domain of RNA polymerase sigma factors"/>
    <property type="match status" value="1"/>
</dbReference>
<dbReference type="Proteomes" id="UP001499841">
    <property type="component" value="Unassembled WGS sequence"/>
</dbReference>
<dbReference type="PANTHER" id="PTHR43133">
    <property type="entry name" value="RNA POLYMERASE ECF-TYPE SIGMA FACTO"/>
    <property type="match status" value="1"/>
</dbReference>